<evidence type="ECO:0000256" key="1">
    <source>
        <dbReference type="ARBA" id="ARBA00022801"/>
    </source>
</evidence>
<dbReference type="InterPro" id="IPR049492">
    <property type="entry name" value="BD-FAE-like_dom"/>
</dbReference>
<dbReference type="PANTHER" id="PTHR48081:SF6">
    <property type="entry name" value="PEPTIDASE S9 PROLYL OLIGOPEPTIDASE CATALYTIC DOMAIN-CONTAINING PROTEIN"/>
    <property type="match status" value="1"/>
</dbReference>
<protein>
    <submittedName>
        <fullName evidence="3">Lipase</fullName>
    </submittedName>
</protein>
<keyword evidence="1" id="KW-0378">Hydrolase</keyword>
<keyword evidence="4" id="KW-1185">Reference proteome</keyword>
<evidence type="ECO:0000313" key="3">
    <source>
        <dbReference type="EMBL" id="PQB07651.1"/>
    </source>
</evidence>
<feature type="domain" description="BD-FAE-like" evidence="2">
    <location>
        <begin position="36"/>
        <end position="152"/>
    </location>
</feature>
<comment type="caution">
    <text evidence="3">The sequence shown here is derived from an EMBL/GenBank/DDBJ whole genome shotgun (WGS) entry which is preliminary data.</text>
</comment>
<dbReference type="SUPFAM" id="SSF53474">
    <property type="entry name" value="alpha/beta-Hydrolases"/>
    <property type="match status" value="1"/>
</dbReference>
<accession>A0A2S7KYF9</accession>
<dbReference type="RefSeq" id="WP_104809862.1">
    <property type="nucleotide sequence ID" value="NZ_MQUA01000013.1"/>
</dbReference>
<dbReference type="GO" id="GO:0016787">
    <property type="term" value="F:hydrolase activity"/>
    <property type="evidence" value="ECO:0007669"/>
    <property type="project" value="UniProtKB-KW"/>
</dbReference>
<dbReference type="OrthoDB" id="9803990at2"/>
<dbReference type="Pfam" id="PF20434">
    <property type="entry name" value="BD-FAE"/>
    <property type="match status" value="1"/>
</dbReference>
<dbReference type="Proteomes" id="UP000239522">
    <property type="component" value="Unassembled WGS sequence"/>
</dbReference>
<evidence type="ECO:0000259" key="2">
    <source>
        <dbReference type="Pfam" id="PF20434"/>
    </source>
</evidence>
<gene>
    <name evidence="3" type="ORF">BST83_11165</name>
</gene>
<evidence type="ECO:0000313" key="4">
    <source>
        <dbReference type="Proteomes" id="UP000239522"/>
    </source>
</evidence>
<name>A0A2S7KYF9_9FLAO</name>
<dbReference type="AlphaFoldDB" id="A0A2S7KYF9"/>
<dbReference type="InterPro" id="IPR029058">
    <property type="entry name" value="AB_hydrolase_fold"/>
</dbReference>
<organism evidence="3 4">
    <name type="scientific">Polaribacter filamentus</name>
    <dbReference type="NCBI Taxonomy" id="53483"/>
    <lineage>
        <taxon>Bacteria</taxon>
        <taxon>Pseudomonadati</taxon>
        <taxon>Bacteroidota</taxon>
        <taxon>Flavobacteriia</taxon>
        <taxon>Flavobacteriales</taxon>
        <taxon>Flavobacteriaceae</taxon>
    </lineage>
</organism>
<reference evidence="3 4" key="1">
    <citation type="submission" date="2016-11" db="EMBL/GenBank/DDBJ databases">
        <title>Trade-off between light-utilization and light-protection in marine flavobacteria.</title>
        <authorList>
            <person name="Kumagai Y."/>
        </authorList>
    </citation>
    <scope>NUCLEOTIDE SEQUENCE [LARGE SCALE GENOMIC DNA]</scope>
    <source>
        <strain evidence="3 4">ATCC 700397</strain>
    </source>
</reference>
<dbReference type="EMBL" id="MQUA01000013">
    <property type="protein sequence ID" value="PQB07651.1"/>
    <property type="molecule type" value="Genomic_DNA"/>
</dbReference>
<dbReference type="PANTHER" id="PTHR48081">
    <property type="entry name" value="AB HYDROLASE SUPERFAMILY PROTEIN C4A8.06C"/>
    <property type="match status" value="1"/>
</dbReference>
<sequence>MKNYLLIYVFFISFQLLSQEKTTYTYAVKDGDSLQLDVYSPINISKTAELPVLLWMHGGGFSGGKRDDIDEIKLMEYMTTKGYVSISISYSLLRKEQETGFGCNCLKEDKMETFKQAAFDYLDATKFVIDNSELLQIDTSKIIAGGSSAGAEGVLNAVYFRDFFVTELTKYQNIKYAGVFSLAGAVVNANYITKNNAIPSVLFHGTDDHLVPFATAPHHYCKELEPGYLILDGSETIIEKLDDLQTSFYFRKVIGGRHELSSIPFDELEDVVSFFDKTILNSEIIQIKKIITKNKIE</sequence>
<dbReference type="InterPro" id="IPR050300">
    <property type="entry name" value="GDXG_lipolytic_enzyme"/>
</dbReference>
<dbReference type="Gene3D" id="3.40.50.1820">
    <property type="entry name" value="alpha/beta hydrolase"/>
    <property type="match status" value="1"/>
</dbReference>
<proteinExistence type="predicted"/>